<evidence type="ECO:0000313" key="1">
    <source>
        <dbReference type="EMBL" id="EOD01711.1"/>
    </source>
</evidence>
<dbReference type="Proteomes" id="UP000013378">
    <property type="component" value="Unassembled WGS sequence"/>
</dbReference>
<proteinExistence type="predicted"/>
<dbReference type="AlphaFoldDB" id="R1CSS9"/>
<name>R1CSS9_9FIRM</name>
<dbReference type="RefSeq" id="WP_006307035.1">
    <property type="nucleotide sequence ID" value="NZ_ARZA01000039.1"/>
</dbReference>
<accession>R1CSS9</accession>
<dbReference type="OrthoDB" id="9812429at2"/>
<keyword evidence="2" id="KW-1185">Reference proteome</keyword>
<dbReference type="EMBL" id="ARZA01000039">
    <property type="protein sequence ID" value="EOD01711.1"/>
    <property type="molecule type" value="Genomic_DNA"/>
</dbReference>
<evidence type="ECO:0000313" key="2">
    <source>
        <dbReference type="Proteomes" id="UP000013378"/>
    </source>
</evidence>
<comment type="caution">
    <text evidence="1">The sequence shown here is derived from an EMBL/GenBank/DDBJ whole genome shotgun (WGS) entry which is preliminary data.</text>
</comment>
<sequence length="140" mass="16166">MFDRDSANKDKPMTEDWWANTTGEVGADGKYDWNWTSTSDFRNWILNNKSQNDYGIQGISYTEPTYMKIGDYVYDPGHVMFITKITDNDGDGYTDWDEIYISAHTNNRKNHNLKALYGGVAVPPSDFEFINIYGFLFSIL</sequence>
<protein>
    <submittedName>
        <fullName evidence="1">Uncharacterized protein</fullName>
    </submittedName>
</protein>
<reference evidence="1 2" key="1">
    <citation type="journal article" date="2015" name="Geomicrobiol. J.">
        <title>Caldisalinibacter kiritimatiensis gen. nov., sp. nov., a moderately thermohalophilic thiosulfate-reducing bacterium from a hypersaline microbial mat.</title>
        <authorList>
            <person name="Ben Hania W."/>
            <person name="Joseph M."/>
            <person name="Fiebig A."/>
            <person name="Bunk B."/>
            <person name="Klenk H.-P."/>
            <person name="Fardeau M.-L."/>
            <person name="Spring S."/>
        </authorList>
    </citation>
    <scope>NUCLEOTIDE SEQUENCE [LARGE SCALE GENOMIC DNA]</scope>
    <source>
        <strain evidence="1 2">L21-TH-D2</strain>
    </source>
</reference>
<gene>
    <name evidence="1" type="ORF">L21TH_0252</name>
</gene>
<organism evidence="1 2">
    <name type="scientific">Caldisalinibacter kiritimatiensis</name>
    <dbReference type="NCBI Taxonomy" id="1304284"/>
    <lineage>
        <taxon>Bacteria</taxon>
        <taxon>Bacillati</taxon>
        <taxon>Bacillota</taxon>
        <taxon>Tissierellia</taxon>
        <taxon>Tissierellales</taxon>
        <taxon>Thermohalobacteraceae</taxon>
        <taxon>Caldisalinibacter</taxon>
    </lineage>
</organism>